<dbReference type="EMBL" id="ML208365">
    <property type="protein sequence ID" value="TFK67855.1"/>
    <property type="molecule type" value="Genomic_DNA"/>
</dbReference>
<accession>A0ACD3APY6</accession>
<evidence type="ECO:0000313" key="1">
    <source>
        <dbReference type="EMBL" id="TFK67855.1"/>
    </source>
</evidence>
<gene>
    <name evidence="1" type="ORF">BDN72DRAFT_871195</name>
</gene>
<reference evidence="1 2" key="1">
    <citation type="journal article" date="2019" name="Nat. Ecol. Evol.">
        <title>Megaphylogeny resolves global patterns of mushroom evolution.</title>
        <authorList>
            <person name="Varga T."/>
            <person name="Krizsan K."/>
            <person name="Foldi C."/>
            <person name="Dima B."/>
            <person name="Sanchez-Garcia M."/>
            <person name="Sanchez-Ramirez S."/>
            <person name="Szollosi G.J."/>
            <person name="Szarkandi J.G."/>
            <person name="Papp V."/>
            <person name="Albert L."/>
            <person name="Andreopoulos W."/>
            <person name="Angelini C."/>
            <person name="Antonin V."/>
            <person name="Barry K.W."/>
            <person name="Bougher N.L."/>
            <person name="Buchanan P."/>
            <person name="Buyck B."/>
            <person name="Bense V."/>
            <person name="Catcheside P."/>
            <person name="Chovatia M."/>
            <person name="Cooper J."/>
            <person name="Damon W."/>
            <person name="Desjardin D."/>
            <person name="Finy P."/>
            <person name="Geml J."/>
            <person name="Haridas S."/>
            <person name="Hughes K."/>
            <person name="Justo A."/>
            <person name="Karasinski D."/>
            <person name="Kautmanova I."/>
            <person name="Kiss B."/>
            <person name="Kocsube S."/>
            <person name="Kotiranta H."/>
            <person name="LaButti K.M."/>
            <person name="Lechner B.E."/>
            <person name="Liimatainen K."/>
            <person name="Lipzen A."/>
            <person name="Lukacs Z."/>
            <person name="Mihaltcheva S."/>
            <person name="Morgado L.N."/>
            <person name="Niskanen T."/>
            <person name="Noordeloos M.E."/>
            <person name="Ohm R.A."/>
            <person name="Ortiz-Santana B."/>
            <person name="Ovrebo C."/>
            <person name="Racz N."/>
            <person name="Riley R."/>
            <person name="Savchenko A."/>
            <person name="Shiryaev A."/>
            <person name="Soop K."/>
            <person name="Spirin V."/>
            <person name="Szebenyi C."/>
            <person name="Tomsovsky M."/>
            <person name="Tulloss R.E."/>
            <person name="Uehling J."/>
            <person name="Grigoriev I.V."/>
            <person name="Vagvolgyi C."/>
            <person name="Papp T."/>
            <person name="Martin F.M."/>
            <person name="Miettinen O."/>
            <person name="Hibbett D.S."/>
            <person name="Nagy L.G."/>
        </authorList>
    </citation>
    <scope>NUCLEOTIDE SEQUENCE [LARGE SCALE GENOMIC DNA]</scope>
    <source>
        <strain evidence="1 2">NL-1719</strain>
    </source>
</reference>
<dbReference type="Proteomes" id="UP000308600">
    <property type="component" value="Unassembled WGS sequence"/>
</dbReference>
<proteinExistence type="predicted"/>
<sequence length="362" mass="41443">MELVCIGWRPYVLEVCAEHLVLHTEMELAITLRKLRNKDPKGRPYGERTKRIDFSFLRPRYCIEGVIELFQCTPNLLIYVNANISDPLPEQQTPTEIIQALVKHCGQSLRRAEWAGEGESPAFLDLDILASGAPNLHTLHLRCIYSYARNHDSKHPILAFPNLKTLSLGLIPTCNEALPPRPSTWDLFLALLCLNPIQLPSLERLEVDIFPDLFFLVTHGSKIRYLRTTSWSFASVLQTALPLCINLDTLVISQTTNKLKFPSSHPSLNRICILPHVEQYVLVPERVFTYAVLEPLDDLFLGLEAMTAPELKEIRIRNIGGFTGILTRKIWLEGWWQRWKEHNVALTDKRGHPFEAVKKLPF</sequence>
<evidence type="ECO:0000313" key="2">
    <source>
        <dbReference type="Proteomes" id="UP000308600"/>
    </source>
</evidence>
<keyword evidence="2" id="KW-1185">Reference proteome</keyword>
<protein>
    <submittedName>
        <fullName evidence="1">Uncharacterized protein</fullName>
    </submittedName>
</protein>
<name>A0ACD3APY6_9AGAR</name>
<organism evidence="1 2">
    <name type="scientific">Pluteus cervinus</name>
    <dbReference type="NCBI Taxonomy" id="181527"/>
    <lineage>
        <taxon>Eukaryota</taxon>
        <taxon>Fungi</taxon>
        <taxon>Dikarya</taxon>
        <taxon>Basidiomycota</taxon>
        <taxon>Agaricomycotina</taxon>
        <taxon>Agaricomycetes</taxon>
        <taxon>Agaricomycetidae</taxon>
        <taxon>Agaricales</taxon>
        <taxon>Pluteineae</taxon>
        <taxon>Pluteaceae</taxon>
        <taxon>Pluteus</taxon>
    </lineage>
</organism>